<feature type="domain" description="Fungal lipase-type" evidence="2">
    <location>
        <begin position="102"/>
        <end position="236"/>
    </location>
</feature>
<keyword evidence="3" id="KW-1185">Reference proteome</keyword>
<proteinExistence type="predicted"/>
<sequence>MLLLEKSSCVVIFLLFTFFPSIPAPIANGFYPRTRYNETEARQLINLSAGAYSTSPQGCINVTFGNSAYLYTLFSSNNLVCDIAKSSCASYILVNDQQRRVYVVFRGTKTDQQLLLEGWQSLAPKVNFFNAGSANKYFADALDVLWPNVQQVFTNPRFQNYDFTFTGHSLGAALAALAALKTVVTGLRPDGSRIHLVTFGEPRVGNIILAQKFDQVLPYAFRVVHADDIVPHLPKCAKDNMTRNAMGSRACSTTNLVEGYHHGIEIWYPGQMGFQDPYYECLGTPKNEDFACSDSLVFKADQYKKYIASHRYYFEHKVPPYGESGCTQDFPMNGQTNDETENPLIAAGFKLLLNS</sequence>
<dbReference type="AlphaFoldDB" id="A0A914QTL9"/>
<organism evidence="3 4">
    <name type="scientific">Panagrolaimus davidi</name>
    <dbReference type="NCBI Taxonomy" id="227884"/>
    <lineage>
        <taxon>Eukaryota</taxon>
        <taxon>Metazoa</taxon>
        <taxon>Ecdysozoa</taxon>
        <taxon>Nematoda</taxon>
        <taxon>Chromadorea</taxon>
        <taxon>Rhabditida</taxon>
        <taxon>Tylenchina</taxon>
        <taxon>Panagrolaimomorpha</taxon>
        <taxon>Panagrolaimoidea</taxon>
        <taxon>Panagrolaimidae</taxon>
        <taxon>Panagrolaimus</taxon>
    </lineage>
</organism>
<evidence type="ECO:0000313" key="4">
    <source>
        <dbReference type="WBParaSite" id="PDA_v2.g30778.t1"/>
    </source>
</evidence>
<dbReference type="InterPro" id="IPR002921">
    <property type="entry name" value="Fungal_lipase-type"/>
</dbReference>
<dbReference type="GO" id="GO:0006629">
    <property type="term" value="P:lipid metabolic process"/>
    <property type="evidence" value="ECO:0007669"/>
    <property type="project" value="InterPro"/>
</dbReference>
<evidence type="ECO:0000313" key="3">
    <source>
        <dbReference type="Proteomes" id="UP000887578"/>
    </source>
</evidence>
<dbReference type="Gene3D" id="3.40.50.1820">
    <property type="entry name" value="alpha/beta hydrolase"/>
    <property type="match status" value="1"/>
</dbReference>
<dbReference type="PANTHER" id="PTHR45908">
    <property type="entry name" value="PROTEIN CBG11750-RELATED"/>
    <property type="match status" value="1"/>
</dbReference>
<reference evidence="4" key="1">
    <citation type="submission" date="2022-11" db="UniProtKB">
        <authorList>
            <consortium name="WormBaseParasite"/>
        </authorList>
    </citation>
    <scope>IDENTIFICATION</scope>
</reference>
<keyword evidence="1" id="KW-0732">Signal</keyword>
<evidence type="ECO:0000256" key="1">
    <source>
        <dbReference type="SAM" id="SignalP"/>
    </source>
</evidence>
<name>A0A914QTL9_9BILA</name>
<dbReference type="InterPro" id="IPR029058">
    <property type="entry name" value="AB_hydrolase_fold"/>
</dbReference>
<protein>
    <submittedName>
        <fullName evidence="4">Fungal lipase-like domain-containing protein</fullName>
    </submittedName>
</protein>
<dbReference type="CDD" id="cd00519">
    <property type="entry name" value="Lipase_3"/>
    <property type="match status" value="1"/>
</dbReference>
<dbReference type="SUPFAM" id="SSF53474">
    <property type="entry name" value="alpha/beta-Hydrolases"/>
    <property type="match status" value="1"/>
</dbReference>
<dbReference type="WBParaSite" id="PDA_v2.g30778.t1">
    <property type="protein sequence ID" value="PDA_v2.g30778.t1"/>
    <property type="gene ID" value="PDA_v2.g30778"/>
</dbReference>
<dbReference type="PANTHER" id="PTHR45908:SF5">
    <property type="entry name" value="FUNGAL LIPASE-LIKE DOMAIN-CONTAINING PROTEIN"/>
    <property type="match status" value="1"/>
</dbReference>
<feature type="signal peptide" evidence="1">
    <location>
        <begin position="1"/>
        <end position="29"/>
    </location>
</feature>
<dbReference type="Proteomes" id="UP000887578">
    <property type="component" value="Unplaced"/>
</dbReference>
<dbReference type="Pfam" id="PF01764">
    <property type="entry name" value="Lipase_3"/>
    <property type="match status" value="1"/>
</dbReference>
<feature type="chain" id="PRO_5037839822" evidence="1">
    <location>
        <begin position="30"/>
        <end position="355"/>
    </location>
</feature>
<evidence type="ECO:0000259" key="2">
    <source>
        <dbReference type="Pfam" id="PF01764"/>
    </source>
</evidence>
<accession>A0A914QTL9</accession>